<gene>
    <name evidence="1" type="ORF">MENTE1834_LOCUS20687</name>
</gene>
<accession>A0ACB0Z5X6</accession>
<proteinExistence type="predicted"/>
<protein>
    <submittedName>
        <fullName evidence="1">Uncharacterized protein</fullName>
    </submittedName>
</protein>
<evidence type="ECO:0000313" key="1">
    <source>
        <dbReference type="EMBL" id="CAK5073988.1"/>
    </source>
</evidence>
<organism evidence="1 2">
    <name type="scientific">Meloidogyne enterolobii</name>
    <name type="common">Root-knot nematode worm</name>
    <name type="synonym">Meloidogyne mayaguensis</name>
    <dbReference type="NCBI Taxonomy" id="390850"/>
    <lineage>
        <taxon>Eukaryota</taxon>
        <taxon>Metazoa</taxon>
        <taxon>Ecdysozoa</taxon>
        <taxon>Nematoda</taxon>
        <taxon>Chromadorea</taxon>
        <taxon>Rhabditida</taxon>
        <taxon>Tylenchina</taxon>
        <taxon>Tylenchomorpha</taxon>
        <taxon>Tylenchoidea</taxon>
        <taxon>Meloidogynidae</taxon>
        <taxon>Meloidogyninae</taxon>
        <taxon>Meloidogyne</taxon>
    </lineage>
</organism>
<dbReference type="EMBL" id="CAVMJV010000024">
    <property type="protein sequence ID" value="CAK5073988.1"/>
    <property type="molecule type" value="Genomic_DNA"/>
</dbReference>
<keyword evidence="2" id="KW-1185">Reference proteome</keyword>
<comment type="caution">
    <text evidence="1">The sequence shown here is derived from an EMBL/GenBank/DDBJ whole genome shotgun (WGS) entry which is preliminary data.</text>
</comment>
<reference evidence="1" key="1">
    <citation type="submission" date="2023-11" db="EMBL/GenBank/DDBJ databases">
        <authorList>
            <person name="Poullet M."/>
        </authorList>
    </citation>
    <scope>NUCLEOTIDE SEQUENCE</scope>
    <source>
        <strain evidence="1">E1834</strain>
    </source>
</reference>
<evidence type="ECO:0000313" key="2">
    <source>
        <dbReference type="Proteomes" id="UP001497535"/>
    </source>
</evidence>
<dbReference type="Proteomes" id="UP001497535">
    <property type="component" value="Unassembled WGS sequence"/>
</dbReference>
<sequence>MLFANKQKSKMHRRPGSLEKNSAKRKKSCLEGMIVDEYTTQQQSQSNEDH</sequence>
<name>A0ACB0Z5X6_MELEN</name>